<evidence type="ECO:0000256" key="2">
    <source>
        <dbReference type="SAM" id="Phobius"/>
    </source>
</evidence>
<keyword evidence="2" id="KW-0812">Transmembrane</keyword>
<proteinExistence type="predicted"/>
<evidence type="ECO:0000313" key="4">
    <source>
        <dbReference type="Proteomes" id="UP001178148"/>
    </source>
</evidence>
<dbReference type="Proteomes" id="UP001178148">
    <property type="component" value="Unassembled WGS sequence"/>
</dbReference>
<evidence type="ECO:0000313" key="3">
    <source>
        <dbReference type="EMBL" id="MDP0589659.1"/>
    </source>
</evidence>
<name>A0AA90NM47_9GAMM</name>
<dbReference type="SUPFAM" id="SSF57424">
    <property type="entry name" value="LDL receptor-like module"/>
    <property type="match status" value="1"/>
</dbReference>
<reference evidence="3 4" key="1">
    <citation type="journal article" date="2023" name="bioRxiv">
        <title>An intranuclear bacterial parasite of deep-sea mussels expresses apoptosis inhibitors acquired from its host.</title>
        <authorList>
            <person name="Gonzalez Porras M.A."/>
            <person name="Assie A."/>
            <person name="Tietjen M."/>
            <person name="Violette M."/>
            <person name="Kleiner M."/>
            <person name="Gruber-Vodicka H."/>
            <person name="Dubilier N."/>
            <person name="Leisch N."/>
        </authorList>
    </citation>
    <scope>NUCLEOTIDE SEQUENCE [LARGE SCALE GENOMIC DNA]</scope>
    <source>
        <strain evidence="3">IAP13</strain>
    </source>
</reference>
<dbReference type="InterPro" id="IPR036055">
    <property type="entry name" value="LDL_receptor-like_sf"/>
</dbReference>
<dbReference type="EMBL" id="JASXSV010000018">
    <property type="protein sequence ID" value="MDP0589659.1"/>
    <property type="molecule type" value="Genomic_DNA"/>
</dbReference>
<dbReference type="InterPro" id="IPR002172">
    <property type="entry name" value="LDrepeatLR_classA_rpt"/>
</dbReference>
<organism evidence="3 4">
    <name type="scientific">Candidatus Endonucleibacter bathymodioli</name>
    <dbReference type="NCBI Taxonomy" id="539814"/>
    <lineage>
        <taxon>Bacteria</taxon>
        <taxon>Pseudomonadati</taxon>
        <taxon>Pseudomonadota</taxon>
        <taxon>Gammaproteobacteria</taxon>
        <taxon>Oceanospirillales</taxon>
        <taxon>Endozoicomonadaceae</taxon>
        <taxon>Candidatus Endonucleibacter</taxon>
    </lineage>
</organism>
<keyword evidence="2" id="KW-0472">Membrane</keyword>
<dbReference type="Gene3D" id="4.10.1220.10">
    <property type="entry name" value="EGF-type module"/>
    <property type="match status" value="1"/>
</dbReference>
<comment type="caution">
    <text evidence="3">The sequence shown here is derived from an EMBL/GenBank/DDBJ whole genome shotgun (WGS) entry which is preliminary data.</text>
</comment>
<keyword evidence="2" id="KW-1133">Transmembrane helix</keyword>
<gene>
    <name evidence="3" type="ORF">QS748_10900</name>
</gene>
<evidence type="ECO:0000256" key="1">
    <source>
        <dbReference type="ARBA" id="ARBA00023157"/>
    </source>
</evidence>
<dbReference type="CDD" id="cd00112">
    <property type="entry name" value="LDLa"/>
    <property type="match status" value="1"/>
</dbReference>
<accession>A0AA90NM47</accession>
<protein>
    <submittedName>
        <fullName evidence="3">LDL receptor domain-containing protein</fullName>
    </submittedName>
</protein>
<feature type="transmembrane region" description="Helical" evidence="2">
    <location>
        <begin position="64"/>
        <end position="83"/>
    </location>
</feature>
<sequence>MMFDYGLRCDGAKDCKDGSDESWCDIDRPIFTEAISTESISTEAISTEAISTEAISTETISTEAGIIGSGAAAACVVYAVMLVKYRYKKNANGTFAWLFSPITEPVKYLRKHCGYDSVSSWEIDQGASQNRYSRMRSCAEIIMCPIHYLRSCCGSKKEENAWDCK</sequence>
<keyword evidence="3" id="KW-0675">Receptor</keyword>
<keyword evidence="4" id="KW-1185">Reference proteome</keyword>
<dbReference type="AlphaFoldDB" id="A0AA90NM47"/>
<keyword evidence="1" id="KW-1015">Disulfide bond</keyword>